<sequence>MSVSDRTLCQILLDTQTIAVVGHSDKPTRVSYQIAQFLRQAGYRVIPVNPQIREIEGATCYASLREIPERVDLVNVFRRSEFLAEIIEEAIAINAATVWAQLGIQDEAAAQTARKAGVNAIMNACIKIEYQRLGVQKR</sequence>
<protein>
    <submittedName>
        <fullName evidence="2">CoA-binding protein</fullName>
    </submittedName>
</protein>
<evidence type="ECO:0000313" key="3">
    <source>
        <dbReference type="Proteomes" id="UP001230986"/>
    </source>
</evidence>
<dbReference type="Proteomes" id="UP001230986">
    <property type="component" value="Unassembled WGS sequence"/>
</dbReference>
<dbReference type="EMBL" id="JASVEJ010000003">
    <property type="protein sequence ID" value="MDL5056049.1"/>
    <property type="molecule type" value="Genomic_DNA"/>
</dbReference>
<dbReference type="Pfam" id="PF13380">
    <property type="entry name" value="CoA_binding_2"/>
    <property type="match status" value="1"/>
</dbReference>
<evidence type="ECO:0000259" key="1">
    <source>
        <dbReference type="SMART" id="SM00881"/>
    </source>
</evidence>
<dbReference type="SMART" id="SM00881">
    <property type="entry name" value="CoA_binding"/>
    <property type="match status" value="1"/>
</dbReference>
<dbReference type="PANTHER" id="PTHR33303">
    <property type="entry name" value="CYTOPLASMIC PROTEIN-RELATED"/>
    <property type="match status" value="1"/>
</dbReference>
<dbReference type="SUPFAM" id="SSF51735">
    <property type="entry name" value="NAD(P)-binding Rossmann-fold domains"/>
    <property type="match status" value="1"/>
</dbReference>
<dbReference type="RefSeq" id="WP_284474378.1">
    <property type="nucleotide sequence ID" value="NZ_JASVEJ010000003.1"/>
</dbReference>
<dbReference type="InterPro" id="IPR036291">
    <property type="entry name" value="NAD(P)-bd_dom_sf"/>
</dbReference>
<feature type="domain" description="CoA-binding" evidence="1">
    <location>
        <begin position="12"/>
        <end position="104"/>
    </location>
</feature>
<dbReference type="Gene3D" id="3.40.50.720">
    <property type="entry name" value="NAD(P)-binding Rossmann-like Domain"/>
    <property type="match status" value="1"/>
</dbReference>
<organism evidence="2 3">
    <name type="scientific">Geitlerinema calcuttense NRMC-F 0142</name>
    <dbReference type="NCBI Taxonomy" id="2922238"/>
    <lineage>
        <taxon>Bacteria</taxon>
        <taxon>Bacillati</taxon>
        <taxon>Cyanobacteriota</taxon>
        <taxon>Cyanophyceae</taxon>
        <taxon>Geitlerinematales</taxon>
        <taxon>Geitlerinemataceae</taxon>
        <taxon>Geitlerinema</taxon>
    </lineage>
</organism>
<dbReference type="InterPro" id="IPR003781">
    <property type="entry name" value="CoA-bd"/>
</dbReference>
<gene>
    <name evidence="2" type="ORF">QQ055_00970</name>
</gene>
<keyword evidence="3" id="KW-1185">Reference proteome</keyword>
<dbReference type="PANTHER" id="PTHR33303:SF2">
    <property type="entry name" value="COA-BINDING DOMAIN-CONTAINING PROTEIN"/>
    <property type="match status" value="1"/>
</dbReference>
<comment type="caution">
    <text evidence="2">The sequence shown here is derived from an EMBL/GenBank/DDBJ whole genome shotgun (WGS) entry which is preliminary data.</text>
</comment>
<proteinExistence type="predicted"/>
<evidence type="ECO:0000313" key="2">
    <source>
        <dbReference type="EMBL" id="MDL5056049.1"/>
    </source>
</evidence>
<name>A0ABT7LVI3_9CYAN</name>
<reference evidence="2 3" key="1">
    <citation type="submission" date="2023-06" db="EMBL/GenBank/DDBJ databases">
        <title>Whole genome sequence of Oscillatoria calcuttensis NRMC-F 0142.</title>
        <authorList>
            <person name="Shakena Fathima T."/>
            <person name="Muralitharan G."/>
            <person name="Thajuddin N."/>
        </authorList>
    </citation>
    <scope>NUCLEOTIDE SEQUENCE [LARGE SCALE GENOMIC DNA]</scope>
    <source>
        <strain evidence="2 3">NRMC-F 0142</strain>
    </source>
</reference>
<accession>A0ABT7LVI3</accession>